<keyword evidence="1" id="KW-0812">Transmembrane</keyword>
<organism evidence="2 3">
    <name type="scientific">Cytobacillus spartinae</name>
    <dbReference type="NCBI Taxonomy" id="3299023"/>
    <lineage>
        <taxon>Bacteria</taxon>
        <taxon>Bacillati</taxon>
        <taxon>Bacillota</taxon>
        <taxon>Bacilli</taxon>
        <taxon>Bacillales</taxon>
        <taxon>Bacillaceae</taxon>
        <taxon>Cytobacillus</taxon>
    </lineage>
</organism>
<comment type="caution">
    <text evidence="2">The sequence shown here is derived from an EMBL/GenBank/DDBJ whole genome shotgun (WGS) entry which is preliminary data.</text>
</comment>
<dbReference type="InterPro" id="IPR048147">
    <property type="entry name" value="CBO0543-like"/>
</dbReference>
<dbReference type="EMBL" id="JBIACK010000001">
    <property type="protein sequence ID" value="MFE8699657.1"/>
    <property type="molecule type" value="Genomic_DNA"/>
</dbReference>
<feature type="transmembrane region" description="Helical" evidence="1">
    <location>
        <begin position="97"/>
        <end position="121"/>
    </location>
</feature>
<gene>
    <name evidence="2" type="ORF">ACFYKX_03355</name>
</gene>
<protein>
    <submittedName>
        <fullName evidence="2">CBO0543 family protein</fullName>
    </submittedName>
</protein>
<feature type="transmembrane region" description="Helical" evidence="1">
    <location>
        <begin position="25"/>
        <end position="43"/>
    </location>
</feature>
<accession>A0ABW6K656</accession>
<evidence type="ECO:0000313" key="3">
    <source>
        <dbReference type="Proteomes" id="UP001601059"/>
    </source>
</evidence>
<feature type="transmembrane region" description="Helical" evidence="1">
    <location>
        <begin position="150"/>
        <end position="166"/>
    </location>
</feature>
<sequence length="174" mass="20572">MNIILFIIYGYIGWKYGNWKDFSRYYPSLLFFIIGDLLYQFLLFDHTMWKFKPLGFIDEGLQLNHSLIALGKMAIQYPVTLSIFLGRLSSEKSKQILSIFLWTGIYGITECIAHTTGIMTYHHGWNYGWDLVFNVIMFSMLLLHYKKPYVAWLLVLPTIIGFWWIFDVPFSVLK</sequence>
<feature type="transmembrane region" description="Helical" evidence="1">
    <location>
        <begin position="127"/>
        <end position="143"/>
    </location>
</feature>
<dbReference type="Proteomes" id="UP001601059">
    <property type="component" value="Unassembled WGS sequence"/>
</dbReference>
<keyword evidence="3" id="KW-1185">Reference proteome</keyword>
<evidence type="ECO:0000313" key="2">
    <source>
        <dbReference type="EMBL" id="MFE8699657.1"/>
    </source>
</evidence>
<evidence type="ECO:0000256" key="1">
    <source>
        <dbReference type="SAM" id="Phobius"/>
    </source>
</evidence>
<dbReference type="NCBIfam" id="NF041644">
    <property type="entry name" value="CBO0543_fam"/>
    <property type="match status" value="1"/>
</dbReference>
<proteinExistence type="predicted"/>
<keyword evidence="1" id="KW-1133">Transmembrane helix</keyword>
<feature type="transmembrane region" description="Helical" evidence="1">
    <location>
        <begin position="63"/>
        <end position="85"/>
    </location>
</feature>
<keyword evidence="1" id="KW-0472">Membrane</keyword>
<reference evidence="2 3" key="1">
    <citation type="submission" date="2024-08" db="EMBL/GenBank/DDBJ databases">
        <title>Two novel Cytobacillus novel species.</title>
        <authorList>
            <person name="Liu G."/>
        </authorList>
    </citation>
    <scope>NUCLEOTIDE SEQUENCE [LARGE SCALE GENOMIC DNA]</scope>
    <source>
        <strain evidence="2 3">FJAT-54145</strain>
    </source>
</reference>
<name>A0ABW6K656_9BACI</name>
<dbReference type="RefSeq" id="WP_389358038.1">
    <property type="nucleotide sequence ID" value="NZ_JBIACK010000001.1"/>
</dbReference>